<evidence type="ECO:0000313" key="2">
    <source>
        <dbReference type="Proteomes" id="UP000051955"/>
    </source>
</evidence>
<organism evidence="1 2">
    <name type="scientific">Levilactobacillus acidifarinae DSM 19394 = JCM 15949</name>
    <dbReference type="NCBI Taxonomy" id="1423715"/>
    <lineage>
        <taxon>Bacteria</taxon>
        <taxon>Bacillati</taxon>
        <taxon>Bacillota</taxon>
        <taxon>Bacilli</taxon>
        <taxon>Lactobacillales</taxon>
        <taxon>Lactobacillaceae</taxon>
        <taxon>Levilactobacillus</taxon>
    </lineage>
</organism>
<proteinExistence type="predicted"/>
<dbReference type="PATRIC" id="fig|1423715.3.peg.404"/>
<reference evidence="1 2" key="1">
    <citation type="journal article" date="2015" name="Genome Announc.">
        <title>Expanding the biotechnology potential of lactobacilli through comparative genomics of 213 strains and associated genera.</title>
        <authorList>
            <person name="Sun Z."/>
            <person name="Harris H.M."/>
            <person name="McCann A."/>
            <person name="Guo C."/>
            <person name="Argimon S."/>
            <person name="Zhang W."/>
            <person name="Yang X."/>
            <person name="Jeffery I.B."/>
            <person name="Cooney J.C."/>
            <person name="Kagawa T.F."/>
            <person name="Liu W."/>
            <person name="Song Y."/>
            <person name="Salvetti E."/>
            <person name="Wrobel A."/>
            <person name="Rasinkangas P."/>
            <person name="Parkhill J."/>
            <person name="Rea M.C."/>
            <person name="O'Sullivan O."/>
            <person name="Ritari J."/>
            <person name="Douillard F.P."/>
            <person name="Paul Ross R."/>
            <person name="Yang R."/>
            <person name="Briner A.E."/>
            <person name="Felis G.E."/>
            <person name="de Vos W.M."/>
            <person name="Barrangou R."/>
            <person name="Klaenhammer T.R."/>
            <person name="Caufield P.W."/>
            <person name="Cui Y."/>
            <person name="Zhang H."/>
            <person name="O'Toole P.W."/>
        </authorList>
    </citation>
    <scope>NUCLEOTIDE SEQUENCE [LARGE SCALE GENOMIC DNA]</scope>
    <source>
        <strain evidence="1 2">DSM 19394</strain>
    </source>
</reference>
<protein>
    <submittedName>
        <fullName evidence="1">Uncharacterized protein</fullName>
    </submittedName>
</protein>
<dbReference type="Proteomes" id="UP000051955">
    <property type="component" value="Unassembled WGS sequence"/>
</dbReference>
<dbReference type="OrthoDB" id="2329980at2"/>
<sequence>MLRRTSAYVWDQHHRTEVHNLRNFPHTTWYAQKTVTMSLDHQKLVYFKVTSGNGHESGYVWHGYLTKGKYSSPIQSSQETAPNKPATIVATDYLGHTMTTADIDNSLDRQLLSLFPGTINDPKTQLLAENYYLALKFEPTDAFNDDVSSAYPKDVWTERQVVSIKRLTNPKTSFLKFEKHQLSVALTGRPKFNDYVGYHIGAYAFPKGSGRYGEAMVLLIPPFK</sequence>
<gene>
    <name evidence="1" type="ORF">FD25_GL000388</name>
</gene>
<evidence type="ECO:0000313" key="1">
    <source>
        <dbReference type="EMBL" id="KRK94428.1"/>
    </source>
</evidence>
<comment type="caution">
    <text evidence="1">The sequence shown here is derived from an EMBL/GenBank/DDBJ whole genome shotgun (WGS) entry which is preliminary data.</text>
</comment>
<keyword evidence="2" id="KW-1185">Reference proteome</keyword>
<dbReference type="EMBL" id="AZDV01000026">
    <property type="protein sequence ID" value="KRK94428.1"/>
    <property type="molecule type" value="Genomic_DNA"/>
</dbReference>
<accession>A0A0R1LF76</accession>
<name>A0A0R1LF76_9LACO</name>
<dbReference type="AlphaFoldDB" id="A0A0R1LF76"/>